<keyword evidence="1" id="KW-0732">Signal</keyword>
<organism evidence="3 4">
    <name type="scientific">Paenibacillus sediminis</name>
    <dbReference type="NCBI Taxonomy" id="664909"/>
    <lineage>
        <taxon>Bacteria</taxon>
        <taxon>Bacillati</taxon>
        <taxon>Bacillota</taxon>
        <taxon>Bacilli</taxon>
        <taxon>Bacillales</taxon>
        <taxon>Paenibacillaceae</taxon>
        <taxon>Paenibacillus</taxon>
    </lineage>
</organism>
<dbReference type="RefSeq" id="WP_209845644.1">
    <property type="nucleotide sequence ID" value="NZ_CBCRVE010000001.1"/>
</dbReference>
<dbReference type="SUPFAM" id="SSF50985">
    <property type="entry name" value="RCC1/BLIP-II"/>
    <property type="match status" value="1"/>
</dbReference>
<sequence length="497" mass="56043">MKKRFTRFVLITIFCLFPLTAHASTDSNSSSNIKNFDIASLVKSDGSYWVWGNNQSVPTQIQGLTDVEVSFSDGLIMKQDNSVWYWERTSNSASVQIYPVKELNNIIKVYSMWNVAMALDADGRVFMIPRTDGKLDIKQIAQLSGIENVADISSYYEVQQQEWVQRWVFLKKDGTVWKDENSLKSFEPIQSLDHIVHIDENMALKEDGTVWSWATEFTANDTLTDPLTATRIDHLSNIQMIKVSGYYKLAVDLQSHLWFWGATVTGFSDGTTYHNQPVPLQLRSITDVKDAFIVERSLIVLTGDGNLYETSINRETMPNNPSFNLLTSNVKQVKASLRHIILQKSDGTLWGWGVNKHAELGNGDFDFMHTTPVPVQKAISLELNSEPVPLTNGVVIRNGQAFIPIRSIFEKLGAAVTWDAENKIVTINRSEPGKASITLQMNYILDETKLNDSLVVMPSKPFSVNGISYLPLRFISESLGAKVEWVQKEDKISITMQ</sequence>
<dbReference type="InterPro" id="IPR036582">
    <property type="entry name" value="Mao_N_sf"/>
</dbReference>
<accession>A0ABS4H0Z8</accession>
<dbReference type="InterPro" id="IPR051553">
    <property type="entry name" value="Ran_GTPase-activating"/>
</dbReference>
<gene>
    <name evidence="3" type="ORF">J2Z20_000808</name>
</gene>
<evidence type="ECO:0000313" key="4">
    <source>
        <dbReference type="Proteomes" id="UP001519273"/>
    </source>
</evidence>
<evidence type="ECO:0000256" key="1">
    <source>
        <dbReference type="SAM" id="SignalP"/>
    </source>
</evidence>
<feature type="signal peptide" evidence="1">
    <location>
        <begin position="1"/>
        <end position="23"/>
    </location>
</feature>
<feature type="domain" description="Copper amine oxidase-like N-terminal" evidence="2">
    <location>
        <begin position="383"/>
        <end position="494"/>
    </location>
</feature>
<dbReference type="InterPro" id="IPR009091">
    <property type="entry name" value="RCC1/BLIP-II"/>
</dbReference>
<dbReference type="PANTHER" id="PTHR45982:SF1">
    <property type="entry name" value="REGULATOR OF CHROMOSOME CONDENSATION"/>
    <property type="match status" value="1"/>
</dbReference>
<protein>
    <submittedName>
        <fullName evidence="3">Alpha-tubulin suppressor-like RCC1 family protein</fullName>
    </submittedName>
</protein>
<dbReference type="Proteomes" id="UP001519273">
    <property type="component" value="Unassembled WGS sequence"/>
</dbReference>
<proteinExistence type="predicted"/>
<feature type="chain" id="PRO_5045127928" evidence="1">
    <location>
        <begin position="24"/>
        <end position="497"/>
    </location>
</feature>
<keyword evidence="4" id="KW-1185">Reference proteome</keyword>
<evidence type="ECO:0000259" key="2">
    <source>
        <dbReference type="Pfam" id="PF07833"/>
    </source>
</evidence>
<dbReference type="Pfam" id="PF07833">
    <property type="entry name" value="Cu_amine_oxidN1"/>
    <property type="match status" value="1"/>
</dbReference>
<name>A0ABS4H0Z8_9BACL</name>
<dbReference type="EMBL" id="JAGGKP010000001">
    <property type="protein sequence ID" value="MBP1935947.1"/>
    <property type="molecule type" value="Genomic_DNA"/>
</dbReference>
<dbReference type="Gene3D" id="2.130.10.30">
    <property type="entry name" value="Regulator of chromosome condensation 1/beta-lactamase-inhibitor protein II"/>
    <property type="match status" value="3"/>
</dbReference>
<dbReference type="InterPro" id="IPR012854">
    <property type="entry name" value="Cu_amine_oxidase-like_N"/>
</dbReference>
<dbReference type="SUPFAM" id="SSF55383">
    <property type="entry name" value="Copper amine oxidase, domain N"/>
    <property type="match status" value="1"/>
</dbReference>
<dbReference type="Gene3D" id="3.30.457.10">
    <property type="entry name" value="Copper amine oxidase-like, N-terminal domain"/>
    <property type="match status" value="1"/>
</dbReference>
<reference evidence="3 4" key="1">
    <citation type="submission" date="2021-03" db="EMBL/GenBank/DDBJ databases">
        <title>Genomic Encyclopedia of Type Strains, Phase IV (KMG-IV): sequencing the most valuable type-strain genomes for metagenomic binning, comparative biology and taxonomic classification.</title>
        <authorList>
            <person name="Goeker M."/>
        </authorList>
    </citation>
    <scope>NUCLEOTIDE SEQUENCE [LARGE SCALE GENOMIC DNA]</scope>
    <source>
        <strain evidence="3 4">DSM 23491</strain>
    </source>
</reference>
<dbReference type="PANTHER" id="PTHR45982">
    <property type="entry name" value="REGULATOR OF CHROMOSOME CONDENSATION"/>
    <property type="match status" value="1"/>
</dbReference>
<evidence type="ECO:0000313" key="3">
    <source>
        <dbReference type="EMBL" id="MBP1935947.1"/>
    </source>
</evidence>
<comment type="caution">
    <text evidence="3">The sequence shown here is derived from an EMBL/GenBank/DDBJ whole genome shotgun (WGS) entry which is preliminary data.</text>
</comment>